<evidence type="ECO:0000259" key="3">
    <source>
        <dbReference type="PROSITE" id="PS51462"/>
    </source>
</evidence>
<comment type="caution">
    <text evidence="4">The sequence shown here is derived from an EMBL/GenBank/DDBJ whole genome shotgun (WGS) entry which is preliminary data.</text>
</comment>
<dbReference type="InterPro" id="IPR020084">
    <property type="entry name" value="NUDIX_hydrolase_CS"/>
</dbReference>
<feature type="domain" description="Nudix hydrolase" evidence="3">
    <location>
        <begin position="16"/>
        <end position="163"/>
    </location>
</feature>
<dbReference type="InterPro" id="IPR000086">
    <property type="entry name" value="NUDIX_hydrolase_dom"/>
</dbReference>
<gene>
    <name evidence="4" type="ORF">PROVALCAL_02912</name>
</gene>
<sequence length="172" mass="20319">MIYRSNYFKEKRVEQIKHFTATAMICNRQGEFLLHEHPKLGIWLPPGGHVDPNEEPQEAVVREVLEETRLHCKVIDCRYPLQAQVNHSGQTDSLPIPLAILKERIADKHQGEHWHIDMVYLCELLESDAQCHTDFHWVSLHQMRHLNLPNDVYELAIMVNEFYQEKSSPRFR</sequence>
<dbReference type="InterPro" id="IPR015797">
    <property type="entry name" value="NUDIX_hydrolase-like_dom_sf"/>
</dbReference>
<dbReference type="SUPFAM" id="SSF55811">
    <property type="entry name" value="Nudix"/>
    <property type="match status" value="1"/>
</dbReference>
<dbReference type="PANTHER" id="PTHR43736:SF1">
    <property type="entry name" value="DIHYDRONEOPTERIN TRIPHOSPHATE DIPHOSPHATASE"/>
    <property type="match status" value="1"/>
</dbReference>
<dbReference type="AlphaFoldDB" id="B6XHS4"/>
<dbReference type="eggNOG" id="COG1051">
    <property type="taxonomic scope" value="Bacteria"/>
</dbReference>
<keyword evidence="2 4" id="KW-0378">Hydrolase</keyword>
<evidence type="ECO:0000313" key="5">
    <source>
        <dbReference type="Proteomes" id="UP000003729"/>
    </source>
</evidence>
<evidence type="ECO:0000256" key="1">
    <source>
        <dbReference type="ARBA" id="ARBA00001946"/>
    </source>
</evidence>
<dbReference type="CDD" id="cd03674">
    <property type="entry name" value="NUDIX_Hydrolase"/>
    <property type="match status" value="1"/>
</dbReference>
<dbReference type="Pfam" id="PF00293">
    <property type="entry name" value="NUDIX"/>
    <property type="match status" value="1"/>
</dbReference>
<reference evidence="4 5" key="1">
    <citation type="submission" date="2008-10" db="EMBL/GenBank/DDBJ databases">
        <title>Draft genome sequence of Providencia alcalifaciens (DSM 30120).</title>
        <authorList>
            <person name="Sudarsanam P."/>
            <person name="Ley R."/>
            <person name="Guruge J."/>
            <person name="Turnbaugh P.J."/>
            <person name="Mahowald M."/>
            <person name="Liep D."/>
            <person name="Gordon J."/>
        </authorList>
    </citation>
    <scope>NUCLEOTIDE SEQUENCE [LARGE SCALE GENOMIC DNA]</scope>
    <source>
        <strain evidence="4 5">DSM 30120</strain>
    </source>
</reference>
<name>B6XHS4_9GAMM</name>
<dbReference type="EMBL" id="ABXW01000053">
    <property type="protein sequence ID" value="EEB44887.1"/>
    <property type="molecule type" value="Genomic_DNA"/>
</dbReference>
<protein>
    <submittedName>
        <fullName evidence="4">Hydrolase, NUDIX family</fullName>
    </submittedName>
</protein>
<dbReference type="PROSITE" id="PS00893">
    <property type="entry name" value="NUDIX_BOX"/>
    <property type="match status" value="1"/>
</dbReference>
<organism evidence="4 5">
    <name type="scientific">Providencia alcalifaciens DSM 30120</name>
    <dbReference type="NCBI Taxonomy" id="520999"/>
    <lineage>
        <taxon>Bacteria</taxon>
        <taxon>Pseudomonadati</taxon>
        <taxon>Pseudomonadota</taxon>
        <taxon>Gammaproteobacteria</taxon>
        <taxon>Enterobacterales</taxon>
        <taxon>Morganellaceae</taxon>
        <taxon>Providencia</taxon>
    </lineage>
</organism>
<evidence type="ECO:0000256" key="2">
    <source>
        <dbReference type="ARBA" id="ARBA00022801"/>
    </source>
</evidence>
<evidence type="ECO:0000313" key="4">
    <source>
        <dbReference type="EMBL" id="EEB44887.1"/>
    </source>
</evidence>
<dbReference type="PROSITE" id="PS51462">
    <property type="entry name" value="NUDIX"/>
    <property type="match status" value="1"/>
</dbReference>
<dbReference type="GO" id="GO:0016787">
    <property type="term" value="F:hydrolase activity"/>
    <property type="evidence" value="ECO:0007669"/>
    <property type="project" value="UniProtKB-KW"/>
</dbReference>
<reference evidence="4 5" key="2">
    <citation type="submission" date="2008-10" db="EMBL/GenBank/DDBJ databases">
        <authorList>
            <person name="Fulton L."/>
            <person name="Clifton S."/>
            <person name="Fulton B."/>
            <person name="Xu J."/>
            <person name="Minx P."/>
            <person name="Pepin K.H."/>
            <person name="Johnson M."/>
            <person name="Bhonagiri V."/>
            <person name="Nash W.E."/>
            <person name="Mardis E.R."/>
            <person name="Wilson R.K."/>
        </authorList>
    </citation>
    <scope>NUCLEOTIDE SEQUENCE [LARGE SCALE GENOMIC DNA]</scope>
    <source>
        <strain evidence="4 5">DSM 30120</strain>
    </source>
</reference>
<comment type="cofactor">
    <cofactor evidence="1">
        <name>Mg(2+)</name>
        <dbReference type="ChEBI" id="CHEBI:18420"/>
    </cofactor>
</comment>
<dbReference type="Gene3D" id="3.90.79.10">
    <property type="entry name" value="Nucleoside Triphosphate Pyrophosphohydrolase"/>
    <property type="match status" value="1"/>
</dbReference>
<proteinExistence type="predicted"/>
<accession>B6XHS4</accession>
<dbReference type="Proteomes" id="UP000003729">
    <property type="component" value="Unassembled WGS sequence"/>
</dbReference>
<dbReference type="PANTHER" id="PTHR43736">
    <property type="entry name" value="ADP-RIBOSE PYROPHOSPHATASE"/>
    <property type="match status" value="1"/>
</dbReference>